<comment type="caution">
    <text evidence="1">The sequence shown here is derived from an EMBL/GenBank/DDBJ whole genome shotgun (WGS) entry which is preliminary data.</text>
</comment>
<dbReference type="InterPro" id="IPR037176">
    <property type="entry name" value="Osmotin/thaumatin-like_sf"/>
</dbReference>
<dbReference type="PROSITE" id="PS51367">
    <property type="entry name" value="THAUMATIN_2"/>
    <property type="match status" value="1"/>
</dbReference>
<gene>
    <name evidence="1" type="ORF">DHEL01_v200393</name>
</gene>
<evidence type="ECO:0008006" key="3">
    <source>
        <dbReference type="Google" id="ProtNLM"/>
    </source>
</evidence>
<dbReference type="AlphaFoldDB" id="A0A2P5IFH1"/>
<dbReference type="SMART" id="SM00205">
    <property type="entry name" value="THN"/>
    <property type="match status" value="1"/>
</dbReference>
<dbReference type="InParanoid" id="A0A2P5IFH1"/>
<dbReference type="PANTHER" id="PTHR31048">
    <property type="entry name" value="OS03G0233200 PROTEIN"/>
    <property type="match status" value="1"/>
</dbReference>
<dbReference type="Gene3D" id="2.60.110.10">
    <property type="entry name" value="Thaumatin"/>
    <property type="match status" value="1"/>
</dbReference>
<dbReference type="OrthoDB" id="430315at2759"/>
<dbReference type="SUPFAM" id="SSF49870">
    <property type="entry name" value="Osmotin, thaumatin-like protein"/>
    <property type="match status" value="1"/>
</dbReference>
<accession>A0A2P5IFH1</accession>
<protein>
    <recommendedName>
        <fullName evidence="3">Thaumatin family protein</fullName>
    </recommendedName>
</protein>
<proteinExistence type="predicted"/>
<dbReference type="EMBL" id="MAVT02000015">
    <property type="protein sequence ID" value="POS81239.1"/>
    <property type="molecule type" value="Genomic_DNA"/>
</dbReference>
<dbReference type="InterPro" id="IPR001938">
    <property type="entry name" value="Thaumatin"/>
</dbReference>
<dbReference type="PRINTS" id="PR00347">
    <property type="entry name" value="THAUMATIN"/>
</dbReference>
<sequence>MVLWQDTVPLLITNNCGDTIWPAIFTTAGSGPETGGFELAAGANRPLEVGSDWYGRIWGRTNCTSPSEGVLICTTGSCGQMDCAQASGNPPATLAEILLKGGVGNNQNFVDISIVDGYNLPLAMEYQPNPNGQQPPPNLVNPACIATAGYLAPPDRTGTVLTNETYPMPYESKQTSEKVGHWCPWNLQILDPPKPGGGIFPYPDDSTPRPVFDPCLSSCKKTNSAKDCCDGEYNDPDKCPRSLYARHAKRVCPDAYSFPYDDQASTFVIPGGGGWGVTFCPAGRSTDILQTFGAQISQWAASGDMSEDILQTARNVSFIKARGGAAGGRGPGGSFMGRVFLAVVVSLAVNAMF</sequence>
<reference evidence="1" key="1">
    <citation type="submission" date="2017-09" db="EMBL/GenBank/DDBJ databases">
        <title>Polyketide synthases of a Diaporthe helianthi virulent isolate.</title>
        <authorList>
            <person name="Baroncelli R."/>
        </authorList>
    </citation>
    <scope>NUCLEOTIDE SEQUENCE [LARGE SCALE GENOMIC DNA]</scope>
    <source>
        <strain evidence="1">7/96</strain>
    </source>
</reference>
<dbReference type="Proteomes" id="UP000094444">
    <property type="component" value="Unassembled WGS sequence"/>
</dbReference>
<evidence type="ECO:0000313" key="2">
    <source>
        <dbReference type="Proteomes" id="UP000094444"/>
    </source>
</evidence>
<dbReference type="STRING" id="158607.A0A2P5IFH1"/>
<dbReference type="Pfam" id="PF00314">
    <property type="entry name" value="Thaumatin"/>
    <property type="match status" value="1"/>
</dbReference>
<organism evidence="1 2">
    <name type="scientific">Diaporthe helianthi</name>
    <dbReference type="NCBI Taxonomy" id="158607"/>
    <lineage>
        <taxon>Eukaryota</taxon>
        <taxon>Fungi</taxon>
        <taxon>Dikarya</taxon>
        <taxon>Ascomycota</taxon>
        <taxon>Pezizomycotina</taxon>
        <taxon>Sordariomycetes</taxon>
        <taxon>Sordariomycetidae</taxon>
        <taxon>Diaporthales</taxon>
        <taxon>Diaporthaceae</taxon>
        <taxon>Diaporthe</taxon>
    </lineage>
</organism>
<keyword evidence="2" id="KW-1185">Reference proteome</keyword>
<evidence type="ECO:0000313" key="1">
    <source>
        <dbReference type="EMBL" id="POS81239.1"/>
    </source>
</evidence>
<name>A0A2P5IFH1_DIAHE</name>